<keyword evidence="7 10" id="KW-0521">NADP</keyword>
<keyword evidence="3" id="KW-0329">Glyoxylate bypass</keyword>
<feature type="binding site" evidence="12">
    <location>
        <position position="132"/>
    </location>
    <ligand>
        <name>D-threo-isocitrate</name>
        <dbReference type="ChEBI" id="CHEBI:15562"/>
    </ligand>
</feature>
<evidence type="ECO:0000313" key="17">
    <source>
        <dbReference type="Proteomes" id="UP000183585"/>
    </source>
</evidence>
<dbReference type="SMART" id="SM01329">
    <property type="entry name" value="Iso_dh"/>
    <property type="match status" value="1"/>
</dbReference>
<organism evidence="16 17">
    <name type="scientific">Micromonospora carbonacea</name>
    <dbReference type="NCBI Taxonomy" id="47853"/>
    <lineage>
        <taxon>Bacteria</taxon>
        <taxon>Bacillati</taxon>
        <taxon>Actinomycetota</taxon>
        <taxon>Actinomycetes</taxon>
        <taxon>Micromonosporales</taxon>
        <taxon>Micromonosporaceae</taxon>
        <taxon>Micromonospora</taxon>
    </lineage>
</organism>
<dbReference type="GO" id="GO:0004450">
    <property type="term" value="F:isocitrate dehydrogenase (NADP+) activity"/>
    <property type="evidence" value="ECO:0007669"/>
    <property type="project" value="UniProtKB-UniRule"/>
</dbReference>
<dbReference type="NCBIfam" id="TIGR00127">
    <property type="entry name" value="nadp_idh_euk"/>
    <property type="match status" value="1"/>
</dbReference>
<dbReference type="Proteomes" id="UP000183585">
    <property type="component" value="Unassembled WGS sequence"/>
</dbReference>
<dbReference type="PANTHER" id="PTHR11822:SF21">
    <property type="entry name" value="ISOCITRATE DEHYDROGENASE [NADP], MITOCHONDRIAL"/>
    <property type="match status" value="1"/>
</dbReference>
<keyword evidence="4 10" id="KW-0816">Tricarboxylic acid cycle</keyword>
<gene>
    <name evidence="16" type="ORF">GA0070563_101598</name>
</gene>
<dbReference type="InterPro" id="IPR024084">
    <property type="entry name" value="IsoPropMal-DH-like_dom"/>
</dbReference>
<evidence type="ECO:0000256" key="13">
    <source>
        <dbReference type="PIRSR" id="PIRSR000108-3"/>
    </source>
</evidence>
<feature type="binding site" evidence="14">
    <location>
        <begin position="75"/>
        <end position="77"/>
    </location>
    <ligand>
        <name>NADP(+)</name>
        <dbReference type="ChEBI" id="CHEBI:58349"/>
    </ligand>
</feature>
<feature type="site" description="Critical for catalysis" evidence="11">
    <location>
        <position position="139"/>
    </location>
</feature>
<evidence type="ECO:0000256" key="10">
    <source>
        <dbReference type="PIRNR" id="PIRNR000108"/>
    </source>
</evidence>
<proteinExistence type="inferred from homology"/>
<dbReference type="InterPro" id="IPR004790">
    <property type="entry name" value="Isocitrate_DH_NADP"/>
</dbReference>
<keyword evidence="17" id="KW-1185">Reference proteome</keyword>
<dbReference type="STRING" id="47853.TK50_19540"/>
<evidence type="ECO:0000256" key="6">
    <source>
        <dbReference type="ARBA" id="ARBA00022842"/>
    </source>
</evidence>
<feature type="binding site" evidence="12">
    <location>
        <position position="77"/>
    </location>
    <ligand>
        <name>D-threo-isocitrate</name>
        <dbReference type="ChEBI" id="CHEBI:15562"/>
    </ligand>
</feature>
<comment type="cofactor">
    <cofactor evidence="1">
        <name>Mn(2+)</name>
        <dbReference type="ChEBI" id="CHEBI:29035"/>
    </cofactor>
</comment>
<evidence type="ECO:0000256" key="5">
    <source>
        <dbReference type="ARBA" id="ARBA00022723"/>
    </source>
</evidence>
<comment type="catalytic activity">
    <reaction evidence="10">
        <text>D-threo-isocitrate + NADP(+) = 2-oxoglutarate + CO2 + NADPH</text>
        <dbReference type="Rhea" id="RHEA:19629"/>
        <dbReference type="ChEBI" id="CHEBI:15562"/>
        <dbReference type="ChEBI" id="CHEBI:16526"/>
        <dbReference type="ChEBI" id="CHEBI:16810"/>
        <dbReference type="ChEBI" id="CHEBI:57783"/>
        <dbReference type="ChEBI" id="CHEBI:58349"/>
        <dbReference type="EC" id="1.1.1.42"/>
    </reaction>
</comment>
<keyword evidence="5 10" id="KW-0479">Metal-binding</keyword>
<feature type="binding site" evidence="13">
    <location>
        <position position="251"/>
    </location>
    <ligand>
        <name>Mn(2+)</name>
        <dbReference type="ChEBI" id="CHEBI:29035"/>
    </ligand>
</feature>
<keyword evidence="8 10" id="KW-0560">Oxidoreductase</keyword>
<dbReference type="Pfam" id="PF00180">
    <property type="entry name" value="Iso_dh"/>
    <property type="match status" value="1"/>
</dbReference>
<protein>
    <recommendedName>
        <fullName evidence="10">Isocitrate dehydrogenase [NADP]</fullName>
        <ecNumber evidence="10">1.1.1.42</ecNumber>
    </recommendedName>
</protein>
<dbReference type="AlphaFoldDB" id="A0A1C4ULB7"/>
<name>A0A1C4ULB7_9ACTN</name>
<dbReference type="Gene3D" id="3.40.718.10">
    <property type="entry name" value="Isopropylmalate Dehydrogenase"/>
    <property type="match status" value="1"/>
</dbReference>
<dbReference type="EC" id="1.1.1.42" evidence="10"/>
<feature type="binding site" evidence="12">
    <location>
        <begin position="94"/>
        <end position="100"/>
    </location>
    <ligand>
        <name>D-threo-isocitrate</name>
        <dbReference type="ChEBI" id="CHEBI:15562"/>
    </ligand>
</feature>
<dbReference type="EMBL" id="FMCT01000001">
    <property type="protein sequence ID" value="SCE72432.1"/>
    <property type="molecule type" value="Genomic_DNA"/>
</dbReference>
<evidence type="ECO:0000256" key="8">
    <source>
        <dbReference type="ARBA" id="ARBA00023002"/>
    </source>
</evidence>
<evidence type="ECO:0000256" key="1">
    <source>
        <dbReference type="ARBA" id="ARBA00001936"/>
    </source>
</evidence>
<evidence type="ECO:0000256" key="7">
    <source>
        <dbReference type="ARBA" id="ARBA00022857"/>
    </source>
</evidence>
<dbReference type="PROSITE" id="PS00470">
    <property type="entry name" value="IDH_IMDH"/>
    <property type="match status" value="1"/>
</dbReference>
<evidence type="ECO:0000256" key="9">
    <source>
        <dbReference type="ARBA" id="ARBA00023211"/>
    </source>
</evidence>
<reference evidence="17" key="1">
    <citation type="submission" date="2016-06" db="EMBL/GenBank/DDBJ databases">
        <authorList>
            <person name="Varghese N."/>
            <person name="Submissions Spin"/>
        </authorList>
    </citation>
    <scope>NUCLEOTIDE SEQUENCE [LARGE SCALE GENOMIC DNA]</scope>
    <source>
        <strain evidence="17">DSM 43168</strain>
    </source>
</reference>
<dbReference type="GO" id="GO:0006097">
    <property type="term" value="P:glyoxylate cycle"/>
    <property type="evidence" value="ECO:0007669"/>
    <property type="project" value="UniProtKB-KW"/>
</dbReference>
<sequence length="405" mass="45023">MAKIKVNNPVVELDGDEMTRIIWKQIREQLILPYLDVDLHYYDLSIQYRDSTDDQVTIDAANAIKEHGVGVKCATITPDEARVEEFGLKKMWRSPNGTIRNILGGVVFREPIIMSNVPRLVPGWTKPIIIGRHAHGDQYKATDFVVPGPGTVTITYTPADGSAPVEMEVANFPGGGVTMGMYNFDDSIRDFARASMRYGLDRGYPVYLSTKNTILKAYDGRFKDIFAEVFENEFKAEFEAAGITYEHRLIDDMVAAALKWEGGFVWACKNYDGDVQSDTVAQGFGSLGLMTSVLMTPDGRTVEAEAAHGTVTRHYRQYQKGEKTSTNPIASIYAWTRGLAHRGKLDGTPAVTEFANTLEQVIIDTVEGGQMTKDLSLLISRDAPWLTTDEFMNALDENLARRLAA</sequence>
<evidence type="ECO:0000256" key="2">
    <source>
        <dbReference type="ARBA" id="ARBA00007769"/>
    </source>
</evidence>
<dbReference type="GO" id="GO:0000287">
    <property type="term" value="F:magnesium ion binding"/>
    <property type="evidence" value="ECO:0007669"/>
    <property type="project" value="InterPro"/>
</dbReference>
<evidence type="ECO:0000256" key="4">
    <source>
        <dbReference type="ARBA" id="ARBA00022532"/>
    </source>
</evidence>
<evidence type="ECO:0000256" key="14">
    <source>
        <dbReference type="PIRSR" id="PIRSR000108-4"/>
    </source>
</evidence>
<evidence type="ECO:0000313" key="16">
    <source>
        <dbReference type="EMBL" id="SCE72432.1"/>
    </source>
</evidence>
<accession>A0A1C4ULB7</accession>
<keyword evidence="9 10" id="KW-0464">Manganese</keyword>
<feature type="site" description="Critical for catalysis" evidence="11">
    <location>
        <position position="211"/>
    </location>
</feature>
<feature type="binding site" evidence="14">
    <location>
        <position position="82"/>
    </location>
    <ligand>
        <name>NADP(+)</name>
        <dbReference type="ChEBI" id="CHEBI:58349"/>
    </ligand>
</feature>
<dbReference type="GO" id="GO:0051287">
    <property type="term" value="F:NAD binding"/>
    <property type="evidence" value="ECO:0007669"/>
    <property type="project" value="InterPro"/>
</dbReference>
<evidence type="ECO:0000256" key="12">
    <source>
        <dbReference type="PIRSR" id="PIRSR000108-2"/>
    </source>
</evidence>
<evidence type="ECO:0000259" key="15">
    <source>
        <dbReference type="SMART" id="SM01329"/>
    </source>
</evidence>
<dbReference type="InterPro" id="IPR019818">
    <property type="entry name" value="IsoCit/isopropylmalate_DH_CS"/>
</dbReference>
<dbReference type="RefSeq" id="WP_074472603.1">
    <property type="nucleotide sequence ID" value="NZ_FMCT01000001.1"/>
</dbReference>
<feature type="binding site" evidence="14">
    <location>
        <position position="327"/>
    </location>
    <ligand>
        <name>NADP(+)</name>
        <dbReference type="ChEBI" id="CHEBI:58349"/>
    </ligand>
</feature>
<comment type="cofactor">
    <cofactor evidence="10 13">
        <name>Mg(2+)</name>
        <dbReference type="ChEBI" id="CHEBI:18420"/>
    </cofactor>
    <cofactor evidence="10 13">
        <name>Mn(2+)</name>
        <dbReference type="ChEBI" id="CHEBI:29035"/>
    </cofactor>
    <text evidence="10 13">Binds 1 Mg(2+) or Mn(2+) ion per subunit.</text>
</comment>
<evidence type="ECO:0000256" key="3">
    <source>
        <dbReference type="ARBA" id="ARBA00022435"/>
    </source>
</evidence>
<keyword evidence="6 10" id="KW-0460">Magnesium</keyword>
<comment type="similarity">
    <text evidence="2 10">Belongs to the isocitrate and isopropylmalate dehydrogenases family.</text>
</comment>
<feature type="binding site" evidence="14">
    <location>
        <begin position="309"/>
        <end position="314"/>
    </location>
    <ligand>
        <name>NADP(+)</name>
        <dbReference type="ChEBI" id="CHEBI:58349"/>
    </ligand>
</feature>
<feature type="binding site" evidence="12">
    <location>
        <position position="109"/>
    </location>
    <ligand>
        <name>D-threo-isocitrate</name>
        <dbReference type="ChEBI" id="CHEBI:15562"/>
    </ligand>
</feature>
<dbReference type="NCBIfam" id="NF006156">
    <property type="entry name" value="PRK08299.1"/>
    <property type="match status" value="1"/>
</dbReference>
<feature type="binding site" evidence="13">
    <location>
        <position position="274"/>
    </location>
    <ligand>
        <name>Mn(2+)</name>
        <dbReference type="ChEBI" id="CHEBI:29035"/>
    </ligand>
</feature>
<dbReference type="GO" id="GO:0006102">
    <property type="term" value="P:isocitrate metabolic process"/>
    <property type="evidence" value="ECO:0007669"/>
    <property type="project" value="UniProtKB-UniRule"/>
</dbReference>
<feature type="binding site" evidence="14">
    <location>
        <position position="259"/>
    </location>
    <ligand>
        <name>NADP(+)</name>
        <dbReference type="ChEBI" id="CHEBI:58349"/>
    </ligand>
</feature>
<dbReference type="SUPFAM" id="SSF53659">
    <property type="entry name" value="Isocitrate/Isopropylmalate dehydrogenase-like"/>
    <property type="match status" value="1"/>
</dbReference>
<dbReference type="PANTHER" id="PTHR11822">
    <property type="entry name" value="NADP-SPECIFIC ISOCITRATE DEHYDROGENASE"/>
    <property type="match status" value="1"/>
</dbReference>
<dbReference type="FunFam" id="3.40.718.10:FF:000002">
    <property type="entry name" value="Isocitrate dehydrogenase [NADP]"/>
    <property type="match status" value="1"/>
</dbReference>
<dbReference type="PIRSF" id="PIRSF000108">
    <property type="entry name" value="IDH_NADP"/>
    <property type="match status" value="1"/>
</dbReference>
<dbReference type="GO" id="GO:0006099">
    <property type="term" value="P:tricarboxylic acid cycle"/>
    <property type="evidence" value="ECO:0007669"/>
    <property type="project" value="UniProtKB-KW"/>
</dbReference>
<feature type="domain" description="Isopropylmalate dehydrogenase-like" evidence="15">
    <location>
        <begin position="9"/>
        <end position="395"/>
    </location>
</feature>
<evidence type="ECO:0000256" key="11">
    <source>
        <dbReference type="PIRSR" id="PIRSR000108-1"/>
    </source>
</evidence>